<feature type="transmembrane region" description="Helical" evidence="6">
    <location>
        <begin position="392"/>
        <end position="414"/>
    </location>
</feature>
<evidence type="ECO:0000313" key="8">
    <source>
        <dbReference type="EMBL" id="GAQ42506.1"/>
    </source>
</evidence>
<feature type="transmembrane region" description="Helical" evidence="6">
    <location>
        <begin position="209"/>
        <end position="231"/>
    </location>
</feature>
<dbReference type="FunFam" id="1.20.1250.20:FF:000011">
    <property type="entry name" value="MFS multidrug transporter, putative"/>
    <property type="match status" value="1"/>
</dbReference>
<evidence type="ECO:0000256" key="5">
    <source>
        <dbReference type="SAM" id="MobiDB-lite"/>
    </source>
</evidence>
<protein>
    <submittedName>
        <fullName evidence="8">MFS transporter</fullName>
    </submittedName>
</protein>
<feature type="transmembrane region" description="Helical" evidence="6">
    <location>
        <begin position="460"/>
        <end position="483"/>
    </location>
</feature>
<evidence type="ECO:0000313" key="9">
    <source>
        <dbReference type="Proteomes" id="UP000068243"/>
    </source>
</evidence>
<feature type="transmembrane region" description="Helical" evidence="6">
    <location>
        <begin position="326"/>
        <end position="345"/>
    </location>
</feature>
<feature type="transmembrane region" description="Helical" evidence="6">
    <location>
        <begin position="182"/>
        <end position="203"/>
    </location>
</feature>
<dbReference type="VEuPathDB" id="FungiDB:An11g07300"/>
<keyword evidence="3 6" id="KW-1133">Transmembrane helix</keyword>
<comment type="subcellular location">
    <subcellularLocation>
        <location evidence="1">Membrane</location>
        <topology evidence="1">Multi-pass membrane protein</topology>
    </subcellularLocation>
</comment>
<accession>A0A100IKM5</accession>
<evidence type="ECO:0000256" key="3">
    <source>
        <dbReference type="ARBA" id="ARBA00022989"/>
    </source>
</evidence>
<dbReference type="VEuPathDB" id="FungiDB:ATCC64974_92690"/>
<feature type="transmembrane region" description="Helical" evidence="6">
    <location>
        <begin position="148"/>
        <end position="170"/>
    </location>
</feature>
<dbReference type="Proteomes" id="UP000068243">
    <property type="component" value="Unassembled WGS sequence"/>
</dbReference>
<dbReference type="GO" id="GO:0016020">
    <property type="term" value="C:membrane"/>
    <property type="evidence" value="ECO:0007669"/>
    <property type="project" value="UniProtKB-SubCell"/>
</dbReference>
<name>A0A100IKM5_ASPNG</name>
<organism evidence="8 9">
    <name type="scientific">Aspergillus niger</name>
    <dbReference type="NCBI Taxonomy" id="5061"/>
    <lineage>
        <taxon>Eukaryota</taxon>
        <taxon>Fungi</taxon>
        <taxon>Dikarya</taxon>
        <taxon>Ascomycota</taxon>
        <taxon>Pezizomycotina</taxon>
        <taxon>Eurotiomycetes</taxon>
        <taxon>Eurotiomycetidae</taxon>
        <taxon>Eurotiales</taxon>
        <taxon>Aspergillaceae</taxon>
        <taxon>Aspergillus</taxon>
        <taxon>Aspergillus subgen. Circumdati</taxon>
    </lineage>
</organism>
<dbReference type="GO" id="GO:0022857">
    <property type="term" value="F:transmembrane transporter activity"/>
    <property type="evidence" value="ECO:0007669"/>
    <property type="project" value="InterPro"/>
</dbReference>
<evidence type="ECO:0000259" key="7">
    <source>
        <dbReference type="PROSITE" id="PS50850"/>
    </source>
</evidence>
<dbReference type="OrthoDB" id="6770063at2759"/>
<dbReference type="SUPFAM" id="SSF103473">
    <property type="entry name" value="MFS general substrate transporter"/>
    <property type="match status" value="1"/>
</dbReference>
<dbReference type="PANTHER" id="PTHR23502:SF143">
    <property type="entry name" value="MULTIDRUG TRANSPORTER, PUTATIVE (AFU_ORTHOLOGUE AFUA_7G04900)-RELATED"/>
    <property type="match status" value="1"/>
</dbReference>
<sequence>MAAKEGESVPSEAAPSQVSLNDTRRLVPDQDAHLVTWAMDDRENPKNWSMSKKWAVTITVSLFTFISPVSSSMISPALTKIAKELNITSEVESELSLSVFVLAYAVGPLCFGPLSELFGRAYVLQCSNLCYVAWNLGCGFAQTSGQLIAFRFMSGIAGSAPLAIGGGVLSDCWNADQRGKAVGIYSLAPLLGPVVGPIAGGFIAETTTWRWVFWATSIAGAVIQLIGLAFLPETYAPTLLKRRARTLRQKTGDEAYHTEADTQNTSLMSTLQRALVRPFILLTTQPIVQVIALYMAYLFGLFYLLLSTFPQVWENVYGESVGIGGLNYISLGIGFVLGSQVNARASDRIYKQLKAKRNNTGLPEFRIPAMFVGSLFIPVGLFWYGWSVQARIHWIMPNIGIVLFSIGSIVCLQCMQTYVIDSYTRFAASGLAAAVVLRSLAGFSFPLFAPYMYNKLQYGWGNSLLGFLSIGIGVPAPWVFWFWGAKLRGMSRYASG</sequence>
<feature type="transmembrane region" description="Helical" evidence="6">
    <location>
        <begin position="95"/>
        <end position="114"/>
    </location>
</feature>
<keyword evidence="2 6" id="KW-0812">Transmembrane</keyword>
<dbReference type="Pfam" id="PF07690">
    <property type="entry name" value="MFS_1"/>
    <property type="match status" value="1"/>
</dbReference>
<feature type="domain" description="Major facilitator superfamily (MFS) profile" evidence="7">
    <location>
        <begin position="56"/>
        <end position="488"/>
    </location>
</feature>
<dbReference type="AlphaFoldDB" id="A0A100IKM5"/>
<gene>
    <name evidence="8" type="ORF">ABL_05167</name>
</gene>
<dbReference type="EMBL" id="BCMY01000007">
    <property type="protein sequence ID" value="GAQ42506.1"/>
    <property type="molecule type" value="Genomic_DNA"/>
</dbReference>
<evidence type="ECO:0000256" key="1">
    <source>
        <dbReference type="ARBA" id="ARBA00004141"/>
    </source>
</evidence>
<dbReference type="PANTHER" id="PTHR23502">
    <property type="entry name" value="MAJOR FACILITATOR SUPERFAMILY"/>
    <property type="match status" value="1"/>
</dbReference>
<feature type="transmembrane region" description="Helical" evidence="6">
    <location>
        <begin position="426"/>
        <end position="448"/>
    </location>
</feature>
<dbReference type="InterPro" id="IPR020846">
    <property type="entry name" value="MFS_dom"/>
</dbReference>
<dbReference type="CDD" id="cd17323">
    <property type="entry name" value="MFS_Tpo1_MDR_like"/>
    <property type="match status" value="1"/>
</dbReference>
<feature type="transmembrane region" description="Helical" evidence="6">
    <location>
        <begin position="54"/>
        <end position="75"/>
    </location>
</feature>
<feature type="region of interest" description="Disordered" evidence="5">
    <location>
        <begin position="1"/>
        <end position="22"/>
    </location>
</feature>
<dbReference type="Gene3D" id="1.20.1250.20">
    <property type="entry name" value="MFS general substrate transporter like domains"/>
    <property type="match status" value="1"/>
</dbReference>
<dbReference type="PROSITE" id="PS50850">
    <property type="entry name" value="MFS"/>
    <property type="match status" value="1"/>
</dbReference>
<evidence type="ECO:0000256" key="6">
    <source>
        <dbReference type="SAM" id="Phobius"/>
    </source>
</evidence>
<comment type="caution">
    <text evidence="8">The sequence shown here is derived from an EMBL/GenBank/DDBJ whole genome shotgun (WGS) entry which is preliminary data.</text>
</comment>
<feature type="transmembrane region" description="Helical" evidence="6">
    <location>
        <begin position="287"/>
        <end position="306"/>
    </location>
</feature>
<dbReference type="OMA" id="LVIDWDG"/>
<evidence type="ECO:0000256" key="4">
    <source>
        <dbReference type="ARBA" id="ARBA00023136"/>
    </source>
</evidence>
<dbReference type="PaxDb" id="5061-CADANGAP00008886"/>
<dbReference type="VEuPathDB" id="FungiDB:ASPNIDRAFT2_1178623"/>
<evidence type="ECO:0000256" key="2">
    <source>
        <dbReference type="ARBA" id="ARBA00022692"/>
    </source>
</evidence>
<reference evidence="9" key="1">
    <citation type="journal article" date="2016" name="Genome Announc.">
        <title>Draft genome sequence of Aspergillus niger strain An76.</title>
        <authorList>
            <person name="Gong W."/>
            <person name="Cheng Z."/>
            <person name="Zhang H."/>
            <person name="Liu L."/>
            <person name="Gao P."/>
            <person name="Wang L."/>
        </authorList>
    </citation>
    <scope>NUCLEOTIDE SEQUENCE [LARGE SCALE GENOMIC DNA]</scope>
    <source>
        <strain evidence="9">An76</strain>
    </source>
</reference>
<feature type="transmembrane region" description="Helical" evidence="6">
    <location>
        <begin position="365"/>
        <end position="386"/>
    </location>
</feature>
<dbReference type="InterPro" id="IPR036259">
    <property type="entry name" value="MFS_trans_sf"/>
</dbReference>
<proteinExistence type="predicted"/>
<keyword evidence="4 6" id="KW-0472">Membrane</keyword>
<dbReference type="VEuPathDB" id="FungiDB:M747DRAFT_266641"/>
<dbReference type="InterPro" id="IPR011701">
    <property type="entry name" value="MFS"/>
</dbReference>